<dbReference type="EC" id="5.1.1.1" evidence="4"/>
<proteinExistence type="inferred from homology"/>
<feature type="domain" description="Alanine racemase C-terminal" evidence="5">
    <location>
        <begin position="246"/>
        <end position="373"/>
    </location>
</feature>
<dbReference type="InterPro" id="IPR009006">
    <property type="entry name" value="Ala_racemase/Decarboxylase_C"/>
</dbReference>
<evidence type="ECO:0000313" key="7">
    <source>
        <dbReference type="Proteomes" id="UP000746471"/>
    </source>
</evidence>
<evidence type="ECO:0000313" key="6">
    <source>
        <dbReference type="EMBL" id="MBS7527012.1"/>
    </source>
</evidence>
<dbReference type="Pfam" id="PF01168">
    <property type="entry name" value="Ala_racemase_N"/>
    <property type="match status" value="1"/>
</dbReference>
<sequence length="374" mass="40501">MAYEYRPAWMEIDLGALAHNYKQLADLYGGTKICAVVKADAYGHGMIPVAKKLHALGVDFFAVATIIEAQTLRAALPDVDILILGYSPIEAADVLIEKNLIQTLYDVEQGKAFHLAGLKHDRPLRVHVKVDTGMRRLGFSANAAGVNAIENLHGLKGLAVEGIYSHFARADEIDASAVHAQGQLFIAVLEALSIRGVTFKLRHICNSAASARFPEYYFDMVRPGIVLYGQPPSEAVALEALELREVMCVKANIAMVKSVDKGDGVSYGHRYHLPETMNIATIPVGYADGLLRGLSGKAHVLVDGEPCPIIGSICMDQCMVAVGEKTPKMGDEVVVLGGNVHPMVSVAAYAKALGTISYEITCQFSLRLHRQYTE</sequence>
<dbReference type="InterPro" id="IPR011079">
    <property type="entry name" value="Ala_racemase_C"/>
</dbReference>
<dbReference type="RefSeq" id="WP_213236873.1">
    <property type="nucleotide sequence ID" value="NZ_JAHBCL010000015.1"/>
</dbReference>
<dbReference type="EMBL" id="JAHBCL010000015">
    <property type="protein sequence ID" value="MBS7527012.1"/>
    <property type="molecule type" value="Genomic_DNA"/>
</dbReference>
<dbReference type="CDD" id="cd00430">
    <property type="entry name" value="PLPDE_III_AR"/>
    <property type="match status" value="1"/>
</dbReference>
<evidence type="ECO:0000256" key="4">
    <source>
        <dbReference type="HAMAP-Rule" id="MF_01201"/>
    </source>
</evidence>
<dbReference type="PROSITE" id="PS00395">
    <property type="entry name" value="ALANINE_RACEMASE"/>
    <property type="match status" value="1"/>
</dbReference>
<dbReference type="PANTHER" id="PTHR30511">
    <property type="entry name" value="ALANINE RACEMASE"/>
    <property type="match status" value="1"/>
</dbReference>
<dbReference type="InterPro" id="IPR020622">
    <property type="entry name" value="Ala_racemase_pyridoxalP-BS"/>
</dbReference>
<feature type="active site" description="Proton acceptor; specific for D-alanine" evidence="4">
    <location>
        <position position="38"/>
    </location>
</feature>
<comment type="catalytic activity">
    <reaction evidence="4">
        <text>L-alanine = D-alanine</text>
        <dbReference type="Rhea" id="RHEA:20249"/>
        <dbReference type="ChEBI" id="CHEBI:57416"/>
        <dbReference type="ChEBI" id="CHEBI:57972"/>
        <dbReference type="EC" id="5.1.1.1"/>
    </reaction>
</comment>
<dbReference type="PRINTS" id="PR00992">
    <property type="entry name" value="ALARACEMASE"/>
</dbReference>
<protein>
    <recommendedName>
        <fullName evidence="4">Alanine racemase</fullName>
        <ecNumber evidence="4">5.1.1.1</ecNumber>
    </recommendedName>
</protein>
<dbReference type="HAMAP" id="MF_01201">
    <property type="entry name" value="Ala_racemase"/>
    <property type="match status" value="1"/>
</dbReference>
<dbReference type="Proteomes" id="UP000746471">
    <property type="component" value="Unassembled WGS sequence"/>
</dbReference>
<keyword evidence="7" id="KW-1185">Reference proteome</keyword>
<keyword evidence="2 4" id="KW-0663">Pyridoxal phosphate</keyword>
<feature type="binding site" evidence="4">
    <location>
        <position position="315"/>
    </location>
    <ligand>
        <name>substrate</name>
    </ligand>
</feature>
<dbReference type="InterPro" id="IPR001608">
    <property type="entry name" value="Ala_racemase_N"/>
</dbReference>
<comment type="similarity">
    <text evidence="4">Belongs to the alanine racemase family.</text>
</comment>
<dbReference type="Gene3D" id="3.20.20.10">
    <property type="entry name" value="Alanine racemase"/>
    <property type="match status" value="1"/>
</dbReference>
<gene>
    <name evidence="6" type="primary">alr</name>
    <name evidence="6" type="ORF">KHM83_10000</name>
</gene>
<evidence type="ECO:0000256" key="3">
    <source>
        <dbReference type="ARBA" id="ARBA00023235"/>
    </source>
</evidence>
<accession>A0ABS5PSH2</accession>
<keyword evidence="3 4" id="KW-0413">Isomerase</keyword>
<comment type="pathway">
    <text evidence="4">Amino-acid biosynthesis; D-alanine biosynthesis; D-alanine from L-alanine: step 1/1.</text>
</comment>
<dbReference type="Gene3D" id="2.40.37.10">
    <property type="entry name" value="Lyase, Ornithine Decarboxylase, Chain A, domain 1"/>
    <property type="match status" value="1"/>
</dbReference>
<dbReference type="SUPFAM" id="SSF51419">
    <property type="entry name" value="PLP-binding barrel"/>
    <property type="match status" value="1"/>
</dbReference>
<organism evidence="6 7">
    <name type="scientific">Fusibacter paucivorans</name>
    <dbReference type="NCBI Taxonomy" id="76009"/>
    <lineage>
        <taxon>Bacteria</taxon>
        <taxon>Bacillati</taxon>
        <taxon>Bacillota</taxon>
        <taxon>Clostridia</taxon>
        <taxon>Eubacteriales</taxon>
        <taxon>Eubacteriales Family XII. Incertae Sedis</taxon>
        <taxon>Fusibacter</taxon>
    </lineage>
</organism>
<feature type="active site" description="Proton acceptor; specific for L-alanine" evidence="4">
    <location>
        <position position="267"/>
    </location>
</feature>
<evidence type="ECO:0000256" key="2">
    <source>
        <dbReference type="ARBA" id="ARBA00022898"/>
    </source>
</evidence>
<feature type="binding site" evidence="4">
    <location>
        <position position="136"/>
    </location>
    <ligand>
        <name>substrate</name>
    </ligand>
</feature>
<dbReference type="InterPro" id="IPR029066">
    <property type="entry name" value="PLP-binding_barrel"/>
</dbReference>
<dbReference type="SUPFAM" id="SSF50621">
    <property type="entry name" value="Alanine racemase C-terminal domain-like"/>
    <property type="match status" value="1"/>
</dbReference>
<comment type="caution">
    <text evidence="6">The sequence shown here is derived from an EMBL/GenBank/DDBJ whole genome shotgun (WGS) entry which is preliminary data.</text>
</comment>
<dbReference type="NCBIfam" id="TIGR00492">
    <property type="entry name" value="alr"/>
    <property type="match status" value="1"/>
</dbReference>
<dbReference type="InterPro" id="IPR000821">
    <property type="entry name" value="Ala_racemase"/>
</dbReference>
<comment type="function">
    <text evidence="4">Catalyzes the interconversion of L-alanine and D-alanine. May also act on other amino acids.</text>
</comment>
<dbReference type="PANTHER" id="PTHR30511:SF0">
    <property type="entry name" value="ALANINE RACEMASE, CATABOLIC-RELATED"/>
    <property type="match status" value="1"/>
</dbReference>
<feature type="modified residue" description="N6-(pyridoxal phosphate)lysine" evidence="4">
    <location>
        <position position="38"/>
    </location>
</feature>
<evidence type="ECO:0000259" key="5">
    <source>
        <dbReference type="SMART" id="SM01005"/>
    </source>
</evidence>
<dbReference type="GO" id="GO:0008784">
    <property type="term" value="F:alanine racemase activity"/>
    <property type="evidence" value="ECO:0007669"/>
    <property type="project" value="UniProtKB-EC"/>
</dbReference>
<dbReference type="SMART" id="SM01005">
    <property type="entry name" value="Ala_racemase_C"/>
    <property type="match status" value="1"/>
</dbReference>
<dbReference type="Pfam" id="PF00842">
    <property type="entry name" value="Ala_racemase_C"/>
    <property type="match status" value="1"/>
</dbReference>
<comment type="cofactor">
    <cofactor evidence="1 4">
        <name>pyridoxal 5'-phosphate</name>
        <dbReference type="ChEBI" id="CHEBI:597326"/>
    </cofactor>
</comment>
<evidence type="ECO:0000256" key="1">
    <source>
        <dbReference type="ARBA" id="ARBA00001933"/>
    </source>
</evidence>
<reference evidence="6 7" key="1">
    <citation type="submission" date="2021-05" db="EMBL/GenBank/DDBJ databases">
        <title>Fusibacter ferrireducens sp. nov., an anaerobic, sulfur- and Fe-reducing bacterium isolated from the mangrove sediment.</title>
        <authorList>
            <person name="Qiu D."/>
        </authorList>
    </citation>
    <scope>NUCLEOTIDE SEQUENCE [LARGE SCALE GENOMIC DNA]</scope>
    <source>
        <strain evidence="6 7">DSM 12116</strain>
    </source>
</reference>
<name>A0ABS5PSH2_9FIRM</name>